<feature type="compositionally biased region" description="Pro residues" evidence="1">
    <location>
        <begin position="41"/>
        <end position="50"/>
    </location>
</feature>
<name>J4U6C0_TRIAS</name>
<dbReference type="InterPro" id="IPR016024">
    <property type="entry name" value="ARM-type_fold"/>
</dbReference>
<protein>
    <recommendedName>
        <fullName evidence="2">Formin GTPase-binding domain-containing protein</fullName>
    </recommendedName>
</protein>
<dbReference type="Proteomes" id="UP000002748">
    <property type="component" value="Unassembled WGS sequence"/>
</dbReference>
<organism evidence="3 4">
    <name type="scientific">Trichosporon asahii var. asahii (strain ATCC 90039 / CBS 2479 / JCM 2466 / KCTC 7840 / NBRC 103889/ NCYC 2677 / UAMH 7654)</name>
    <name type="common">Yeast</name>
    <dbReference type="NCBI Taxonomy" id="1186058"/>
    <lineage>
        <taxon>Eukaryota</taxon>
        <taxon>Fungi</taxon>
        <taxon>Dikarya</taxon>
        <taxon>Basidiomycota</taxon>
        <taxon>Agaricomycotina</taxon>
        <taxon>Tremellomycetes</taxon>
        <taxon>Trichosporonales</taxon>
        <taxon>Trichosporonaceae</taxon>
        <taxon>Trichosporon</taxon>
    </lineage>
</organism>
<comment type="caution">
    <text evidence="3">The sequence shown here is derived from an EMBL/GenBank/DDBJ whole genome shotgun (WGS) entry which is preliminary data.</text>
</comment>
<dbReference type="RefSeq" id="XP_014176498.1">
    <property type="nucleotide sequence ID" value="XM_014321023.1"/>
</dbReference>
<dbReference type="Pfam" id="PF06371">
    <property type="entry name" value="Drf_GBD"/>
    <property type="match status" value="1"/>
</dbReference>
<proteinExistence type="predicted"/>
<sequence length="545" mass="59547">MSRQTAMPPPPLPVLSSSPNRSGMPSPGMLAPNKYSQRGSMPPPKLPPPSCRSSTSSRPSFALSDGSDNNSVYGNPNSSNERIKTPLQDSKQDNISTMDDVEAQFANLMDTLEVPSSVRLKFGTVGRDVKQSILMSSQTSNPAILGALGLPAPIQGKAAPQKPKMKKNSSAPFLRKSRSSASLDGEPTQVGGTYNYGGDQFTIVASPSARPAGHSRGQSVDVGRASTPLGRQRGSVPPSPRKVPPSPARSDRSFRGSTGPAELPESYVQWLKSSKATDLNMDVGKAKKLRMLLRHEATGWVASFIDAGGYDRLLDRIQDLLDVEWREEQHDDKMLYELLRCVKALSTSEVGKAALRARHPRPFPALSQLLFSEKKPGELACRQIIVEMWLFHFELFPPQSEVQRSGSIRFETANQVDVVDFVRSLLLPQKEDKAKDYHDFITQAHRPRIFKAWVQEMADLCRDYFWIMCHGSNTLWRLSEVDVNAVERPVAPGGATGGVEFEAMGYAVSVSQRTHLTTDHSLPPPEHAGASDGRAEHGQGSSAAP</sequence>
<feature type="region of interest" description="Disordered" evidence="1">
    <location>
        <begin position="514"/>
        <end position="545"/>
    </location>
</feature>
<dbReference type="SUPFAM" id="SSF48371">
    <property type="entry name" value="ARM repeat"/>
    <property type="match status" value="1"/>
</dbReference>
<dbReference type="SMART" id="SM01140">
    <property type="entry name" value="Drf_GBD"/>
    <property type="match status" value="1"/>
</dbReference>
<feature type="compositionally biased region" description="Polar residues" evidence="1">
    <location>
        <begin position="66"/>
        <end position="80"/>
    </location>
</feature>
<dbReference type="AlphaFoldDB" id="J4U6C0"/>
<dbReference type="HOGENOM" id="CLU_499845_0_0_1"/>
<dbReference type="VEuPathDB" id="FungiDB:A1Q1_05814"/>
<evidence type="ECO:0000259" key="2">
    <source>
        <dbReference type="SMART" id="SM01140"/>
    </source>
</evidence>
<dbReference type="GO" id="GO:0030036">
    <property type="term" value="P:actin cytoskeleton organization"/>
    <property type="evidence" value="ECO:0007669"/>
    <property type="project" value="InterPro"/>
</dbReference>
<accession>J4U6C0</accession>
<feature type="compositionally biased region" description="Low complexity" evidence="1">
    <location>
        <begin position="51"/>
        <end position="60"/>
    </location>
</feature>
<feature type="region of interest" description="Disordered" evidence="1">
    <location>
        <begin position="1"/>
        <end position="93"/>
    </location>
</feature>
<dbReference type="InterPro" id="IPR011989">
    <property type="entry name" value="ARM-like"/>
</dbReference>
<dbReference type="InterPro" id="IPR010473">
    <property type="entry name" value="GTPase-bd"/>
</dbReference>
<feature type="compositionally biased region" description="Pro residues" evidence="1">
    <location>
        <begin position="237"/>
        <end position="247"/>
    </location>
</feature>
<gene>
    <name evidence="3" type="ORF">A1Q1_05814</name>
</gene>
<dbReference type="GO" id="GO:0031267">
    <property type="term" value="F:small GTPase binding"/>
    <property type="evidence" value="ECO:0007669"/>
    <property type="project" value="InterPro"/>
</dbReference>
<evidence type="ECO:0000256" key="1">
    <source>
        <dbReference type="SAM" id="MobiDB-lite"/>
    </source>
</evidence>
<feature type="domain" description="Formin GTPase-binding" evidence="2">
    <location>
        <begin position="95"/>
        <end position="392"/>
    </location>
</feature>
<evidence type="ECO:0000313" key="3">
    <source>
        <dbReference type="EMBL" id="EJT45665.1"/>
    </source>
</evidence>
<reference evidence="3 4" key="1">
    <citation type="journal article" date="2012" name="Eukaryot. Cell">
        <title>Draft genome sequence of CBS 2479, the standard type strain of Trichosporon asahii.</title>
        <authorList>
            <person name="Yang R.Y."/>
            <person name="Li H.T."/>
            <person name="Zhu H."/>
            <person name="Zhou G.P."/>
            <person name="Wang M."/>
            <person name="Wang L."/>
        </authorList>
    </citation>
    <scope>NUCLEOTIDE SEQUENCE [LARGE SCALE GENOMIC DNA]</scope>
    <source>
        <strain evidence="4">ATCC 90039 / CBS 2479 / JCM 2466 / KCTC 7840 / NCYC 2677 / UAMH 7654</strain>
    </source>
</reference>
<feature type="region of interest" description="Disordered" evidence="1">
    <location>
        <begin position="155"/>
        <end position="261"/>
    </location>
</feature>
<dbReference type="OrthoDB" id="2155261at2759"/>
<dbReference type="Gene3D" id="1.25.10.10">
    <property type="entry name" value="Leucine-rich Repeat Variant"/>
    <property type="match status" value="1"/>
</dbReference>
<dbReference type="EMBL" id="ALBS01000322">
    <property type="protein sequence ID" value="EJT45665.1"/>
    <property type="molecule type" value="Genomic_DNA"/>
</dbReference>
<evidence type="ECO:0000313" key="4">
    <source>
        <dbReference type="Proteomes" id="UP000002748"/>
    </source>
</evidence>
<dbReference type="GeneID" id="25989326"/>
<dbReference type="KEGG" id="tasa:A1Q1_05814"/>
<dbReference type="GO" id="GO:0003779">
    <property type="term" value="F:actin binding"/>
    <property type="evidence" value="ECO:0007669"/>
    <property type="project" value="InterPro"/>
</dbReference>